<name>A0A0F9IT94_9ZZZZ</name>
<evidence type="ECO:0000256" key="1">
    <source>
        <dbReference type="SAM" id="Phobius"/>
    </source>
</evidence>
<evidence type="ECO:0000313" key="2">
    <source>
        <dbReference type="EMBL" id="KKM23189.1"/>
    </source>
</evidence>
<reference evidence="2" key="1">
    <citation type="journal article" date="2015" name="Nature">
        <title>Complex archaea that bridge the gap between prokaryotes and eukaryotes.</title>
        <authorList>
            <person name="Spang A."/>
            <person name="Saw J.H."/>
            <person name="Jorgensen S.L."/>
            <person name="Zaremba-Niedzwiedzka K."/>
            <person name="Martijn J."/>
            <person name="Lind A.E."/>
            <person name="van Eijk R."/>
            <person name="Schleper C."/>
            <person name="Guy L."/>
            <person name="Ettema T.J."/>
        </authorList>
    </citation>
    <scope>NUCLEOTIDE SEQUENCE</scope>
</reference>
<gene>
    <name evidence="2" type="ORF">LCGC14_1617730</name>
</gene>
<feature type="transmembrane region" description="Helical" evidence="1">
    <location>
        <begin position="268"/>
        <end position="286"/>
    </location>
</feature>
<accession>A0A0F9IT94</accession>
<protein>
    <submittedName>
        <fullName evidence="2">Uncharacterized protein</fullName>
    </submittedName>
</protein>
<dbReference type="EMBL" id="LAZR01013180">
    <property type="protein sequence ID" value="KKM23189.1"/>
    <property type="molecule type" value="Genomic_DNA"/>
</dbReference>
<keyword evidence="1" id="KW-0472">Membrane</keyword>
<keyword evidence="1" id="KW-0812">Transmembrane</keyword>
<organism evidence="2">
    <name type="scientific">marine sediment metagenome</name>
    <dbReference type="NCBI Taxonomy" id="412755"/>
    <lineage>
        <taxon>unclassified sequences</taxon>
        <taxon>metagenomes</taxon>
        <taxon>ecological metagenomes</taxon>
    </lineage>
</organism>
<dbReference type="AlphaFoldDB" id="A0A0F9IT94"/>
<comment type="caution">
    <text evidence="2">The sequence shown here is derived from an EMBL/GenBank/DDBJ whole genome shotgun (WGS) entry which is preliminary data.</text>
</comment>
<sequence length="293" mass="31891">MNKKNKLICVSVLCSLFLISAINVSNAAPPSWVGVSTGDTFTWRITVNVNTALNLVEDLGISGEIPPGITTGLGNQEEVKLKVRILAVTDQMTHIGVNYVNVSCMLSIILPETTTVEDVAEFGHIIVEYDPTNYTQELFEVLGTNEEGMQSIAGLFMPTDINWASFVTELNILTGMIPDFPSGIIITALANGASVTIPSGLIEQMLEEEGLFGVEMQNMTLDDLEFSITYNDNGVLDTAEVIYGTDVLFELVLESVNGDGDEIPSYEISIVLITTIASTIGIIYYIKRKKHIL</sequence>
<keyword evidence="1" id="KW-1133">Transmembrane helix</keyword>
<proteinExistence type="predicted"/>